<sequence length="297" mass="31662">MGYVAENRLTVAALHLRLRSSSAVQLDGGPFVQLNLEGGGSLQARLLVGADGRGSRVRQWAQIRTIGRDYGQRGVVATLATSWPNQTAFQRFLPTGPVALLPVRGGYSSLVWSCPPKMAARLEALPRHELAAAVTEALTGPPHYPPKPPLGSLLSGIMAPARTTKFVEPPQARSWRYVRPRVALIGDAAHGIHPLAGQGVNLGFGDVRVLAAAIANAVETGQDIGSPAMLERDYEAPQKRVNSSMIAAMDGLKDIFQPQSGPVARLRSLGLDLINSSPVAKRAILRIAMHGMAADER</sequence>
<evidence type="ECO:0000256" key="4">
    <source>
        <dbReference type="ARBA" id="ARBA00022827"/>
    </source>
</evidence>
<dbReference type="InterPro" id="IPR002938">
    <property type="entry name" value="FAD-bd"/>
</dbReference>
<dbReference type="GO" id="GO:0016705">
    <property type="term" value="F:oxidoreductase activity, acting on paired donors, with incorporation or reduction of molecular oxygen"/>
    <property type="evidence" value="ECO:0007669"/>
    <property type="project" value="InterPro"/>
</dbReference>
<evidence type="ECO:0000256" key="1">
    <source>
        <dbReference type="ARBA" id="ARBA00001974"/>
    </source>
</evidence>
<dbReference type="InterPro" id="IPR051205">
    <property type="entry name" value="UbiH/COQ6_monooxygenase"/>
</dbReference>
<dbReference type="GO" id="GO:0016120">
    <property type="term" value="P:carotene biosynthetic process"/>
    <property type="evidence" value="ECO:0007669"/>
    <property type="project" value="TreeGrafter"/>
</dbReference>
<dbReference type="Pfam" id="PF01494">
    <property type="entry name" value="FAD_binding_3"/>
    <property type="match status" value="1"/>
</dbReference>
<comment type="similarity">
    <text evidence="2">Belongs to the UbiH/COQ6 family.</text>
</comment>
<dbReference type="NCBIfam" id="TIGR01988">
    <property type="entry name" value="Ubi-OHases"/>
    <property type="match status" value="1"/>
</dbReference>
<protein>
    <recommendedName>
        <fullName evidence="7">FAD-binding domain-containing protein</fullName>
    </recommendedName>
</protein>
<dbReference type="PANTHER" id="PTHR43876">
    <property type="entry name" value="UBIQUINONE BIOSYNTHESIS MONOOXYGENASE COQ6, MITOCHONDRIAL"/>
    <property type="match status" value="1"/>
</dbReference>
<dbReference type="EMBL" id="JADXDR010000041">
    <property type="protein sequence ID" value="KAI7843241.1"/>
    <property type="molecule type" value="Genomic_DNA"/>
</dbReference>
<dbReference type="PANTHER" id="PTHR43876:SF7">
    <property type="entry name" value="UBIQUINONE BIOSYNTHESIS MONOOXYGENASE COQ6, MITOCHONDRIAL"/>
    <property type="match status" value="1"/>
</dbReference>
<dbReference type="PRINTS" id="PR00420">
    <property type="entry name" value="RNGMNOXGNASE"/>
</dbReference>
<evidence type="ECO:0000256" key="6">
    <source>
        <dbReference type="ARBA" id="ARBA00023033"/>
    </source>
</evidence>
<reference evidence="8" key="1">
    <citation type="submission" date="2020-11" db="EMBL/GenBank/DDBJ databases">
        <title>Chlorella ohadii genome sequencing and assembly.</title>
        <authorList>
            <person name="Murik O."/>
            <person name="Treves H."/>
            <person name="Kedem I."/>
            <person name="Shotland Y."/>
            <person name="Kaplan A."/>
        </authorList>
    </citation>
    <scope>NUCLEOTIDE SEQUENCE</scope>
    <source>
        <strain evidence="8">1</strain>
    </source>
</reference>
<keyword evidence="5" id="KW-0560">Oxidoreductase</keyword>
<dbReference type="Gene3D" id="3.50.50.60">
    <property type="entry name" value="FAD/NAD(P)-binding domain"/>
    <property type="match status" value="1"/>
</dbReference>
<keyword evidence="9" id="KW-1185">Reference proteome</keyword>
<feature type="domain" description="FAD-binding" evidence="7">
    <location>
        <begin position="37"/>
        <end position="219"/>
    </location>
</feature>
<organism evidence="8 9">
    <name type="scientific">Chlorella ohadii</name>
    <dbReference type="NCBI Taxonomy" id="2649997"/>
    <lineage>
        <taxon>Eukaryota</taxon>
        <taxon>Viridiplantae</taxon>
        <taxon>Chlorophyta</taxon>
        <taxon>core chlorophytes</taxon>
        <taxon>Trebouxiophyceae</taxon>
        <taxon>Chlorellales</taxon>
        <taxon>Chlorellaceae</taxon>
        <taxon>Chlorella clade</taxon>
        <taxon>Chlorella</taxon>
    </lineage>
</organism>
<name>A0AAD5DVW5_9CHLO</name>
<dbReference type="PROSITE" id="PS01304">
    <property type="entry name" value="UBIH"/>
    <property type="match status" value="1"/>
</dbReference>
<evidence type="ECO:0000256" key="2">
    <source>
        <dbReference type="ARBA" id="ARBA00005349"/>
    </source>
</evidence>
<evidence type="ECO:0000313" key="9">
    <source>
        <dbReference type="Proteomes" id="UP001205105"/>
    </source>
</evidence>
<dbReference type="AlphaFoldDB" id="A0AAD5DVW5"/>
<dbReference type="GO" id="GO:0006744">
    <property type="term" value="P:ubiquinone biosynthetic process"/>
    <property type="evidence" value="ECO:0007669"/>
    <property type="project" value="InterPro"/>
</dbReference>
<dbReference type="GO" id="GO:0004497">
    <property type="term" value="F:monooxygenase activity"/>
    <property type="evidence" value="ECO:0007669"/>
    <property type="project" value="UniProtKB-KW"/>
</dbReference>
<dbReference type="FunFam" id="3.50.50.60:FF:000021">
    <property type="entry name" value="Ubiquinone biosynthesis monooxygenase COQ6"/>
    <property type="match status" value="1"/>
</dbReference>
<proteinExistence type="inferred from homology"/>
<dbReference type="Gene3D" id="3.30.9.10">
    <property type="entry name" value="D-Amino Acid Oxidase, subunit A, domain 2"/>
    <property type="match status" value="1"/>
</dbReference>
<keyword evidence="6" id="KW-0503">Monooxygenase</keyword>
<dbReference type="GO" id="GO:0005739">
    <property type="term" value="C:mitochondrion"/>
    <property type="evidence" value="ECO:0007669"/>
    <property type="project" value="TreeGrafter"/>
</dbReference>
<keyword evidence="4" id="KW-0274">FAD</keyword>
<comment type="cofactor">
    <cofactor evidence="1">
        <name>FAD</name>
        <dbReference type="ChEBI" id="CHEBI:57692"/>
    </cofactor>
</comment>
<accession>A0AAD5DVW5</accession>
<evidence type="ECO:0000259" key="7">
    <source>
        <dbReference type="Pfam" id="PF01494"/>
    </source>
</evidence>
<dbReference type="InterPro" id="IPR018168">
    <property type="entry name" value="Ubi_Hdrlase_CS"/>
</dbReference>
<dbReference type="GO" id="GO:0016123">
    <property type="term" value="P:xanthophyll biosynthetic process"/>
    <property type="evidence" value="ECO:0007669"/>
    <property type="project" value="TreeGrafter"/>
</dbReference>
<gene>
    <name evidence="8" type="ORF">COHA_003075</name>
</gene>
<dbReference type="SUPFAM" id="SSF51905">
    <property type="entry name" value="FAD/NAD(P)-binding domain"/>
    <property type="match status" value="1"/>
</dbReference>
<evidence type="ECO:0000313" key="8">
    <source>
        <dbReference type="EMBL" id="KAI7843241.1"/>
    </source>
</evidence>
<dbReference type="InterPro" id="IPR010971">
    <property type="entry name" value="UbiH/COQ6"/>
</dbReference>
<keyword evidence="3" id="KW-0285">Flavoprotein</keyword>
<dbReference type="Proteomes" id="UP001205105">
    <property type="component" value="Unassembled WGS sequence"/>
</dbReference>
<dbReference type="InterPro" id="IPR036188">
    <property type="entry name" value="FAD/NAD-bd_sf"/>
</dbReference>
<evidence type="ECO:0000256" key="5">
    <source>
        <dbReference type="ARBA" id="ARBA00023002"/>
    </source>
</evidence>
<evidence type="ECO:0000256" key="3">
    <source>
        <dbReference type="ARBA" id="ARBA00022630"/>
    </source>
</evidence>
<comment type="caution">
    <text evidence="8">The sequence shown here is derived from an EMBL/GenBank/DDBJ whole genome shotgun (WGS) entry which is preliminary data.</text>
</comment>
<dbReference type="GO" id="GO:0071949">
    <property type="term" value="F:FAD binding"/>
    <property type="evidence" value="ECO:0007669"/>
    <property type="project" value="InterPro"/>
</dbReference>